<dbReference type="Pfam" id="PF13921">
    <property type="entry name" value="Myb_DNA-bind_6"/>
    <property type="match status" value="1"/>
</dbReference>
<feature type="compositionally biased region" description="Low complexity" evidence="7">
    <location>
        <begin position="17"/>
        <end position="42"/>
    </location>
</feature>
<dbReference type="PANTHER" id="PTHR45614:SF273">
    <property type="entry name" value="MYB DOMAIN PROTEIN 100-RELATED"/>
    <property type="match status" value="1"/>
</dbReference>
<sequence length="712" mass="80766">MSFGNDYSRFLSAQNVAAPARSQARSSRNRNPSSPASQNQQAVGSTPPPSNPNSPIPSHSATQPALNSLTLDELLDSPGRASLKRLDPRRPPGTLWFDDDPAVAGTVRSIFERDFKEPHANWTQTPEPVVNRWYETFAQVYNWDRSINKRVRMEFETKLKDRMCDQISRWKGKWKIKGDEAKPKWIDPEVWAGLVRYWLDPQSEIRSINARNARYHDPDGLGIHKHRSGQTSFKARARKRCERTGDTTPDFFVLLDETHRKPDGTFINKKSEELYKEVTSRIEEEESQLCSGESSASGGLSVAAKNKIYAEVAPRKKGRIYGVGSLQNEASSVHVGPLPTHNDREDLLEKLAAAEARLQLQAEKINSFDAYWEYLAEKDPVFAGMYRGLSEPANADATRTVGGDQTGTNQTGTNQTGIDQTGTDQTATGDEIVHNEELINKGYEPALDQMMGEPQSFDVPVPKGIKNTTKEIMNQREDGKMKKSYQKKKKKAVSTSKYLKNSDIIKVKWTESEDIKLKELMALGPQKWTTIAKKFEGRTGKQCRERWYNHVHPDIKKTKWSEEEEQILIEEYKVVGTQWIKIAQKLPGRSYNNVKNHWNSTKRKVQNQSRGTVKPVGNNILENYIRYVTINNDDFLKTAESDGETTNSENDDDSEDMLYGEMNLSLEATTQTTNPLTDASTILPYVPMAEENSTMEVCKTMEDILELLSWWE</sequence>
<dbReference type="OrthoDB" id="1087319at2759"/>
<keyword evidence="2" id="KW-0677">Repeat</keyword>
<evidence type="ECO:0000256" key="3">
    <source>
        <dbReference type="ARBA" id="ARBA00023015"/>
    </source>
</evidence>
<evidence type="ECO:0000313" key="10">
    <source>
        <dbReference type="EMBL" id="KAG7548663.1"/>
    </source>
</evidence>
<dbReference type="GO" id="GO:0000978">
    <property type="term" value="F:RNA polymerase II cis-regulatory region sequence-specific DNA binding"/>
    <property type="evidence" value="ECO:0007669"/>
    <property type="project" value="TreeGrafter"/>
</dbReference>
<feature type="compositionally biased region" description="Pro residues" evidence="7">
    <location>
        <begin position="46"/>
        <end position="55"/>
    </location>
</feature>
<feature type="domain" description="Myb-like" evidence="8">
    <location>
        <begin position="501"/>
        <end position="551"/>
    </location>
</feature>
<organism evidence="10 11">
    <name type="scientific">Arabidopsis suecica</name>
    <name type="common">Swedish thale-cress</name>
    <name type="synonym">Cardaminopsis suecica</name>
    <dbReference type="NCBI Taxonomy" id="45249"/>
    <lineage>
        <taxon>Eukaryota</taxon>
        <taxon>Viridiplantae</taxon>
        <taxon>Streptophyta</taxon>
        <taxon>Embryophyta</taxon>
        <taxon>Tracheophyta</taxon>
        <taxon>Spermatophyta</taxon>
        <taxon>Magnoliopsida</taxon>
        <taxon>eudicotyledons</taxon>
        <taxon>Gunneridae</taxon>
        <taxon>Pentapetalae</taxon>
        <taxon>rosids</taxon>
        <taxon>malvids</taxon>
        <taxon>Brassicales</taxon>
        <taxon>Brassicaceae</taxon>
        <taxon>Camelineae</taxon>
        <taxon>Arabidopsis</taxon>
    </lineage>
</organism>
<feature type="region of interest" description="Disordered" evidence="7">
    <location>
        <begin position="399"/>
        <end position="424"/>
    </location>
</feature>
<feature type="domain" description="Myb-like" evidence="8">
    <location>
        <begin position="552"/>
        <end position="602"/>
    </location>
</feature>
<feature type="domain" description="HTH myb-type" evidence="9">
    <location>
        <begin position="501"/>
        <end position="555"/>
    </location>
</feature>
<evidence type="ECO:0000259" key="8">
    <source>
        <dbReference type="PROSITE" id="PS50090"/>
    </source>
</evidence>
<evidence type="ECO:0000256" key="2">
    <source>
        <dbReference type="ARBA" id="ARBA00022737"/>
    </source>
</evidence>
<dbReference type="Proteomes" id="UP000694251">
    <property type="component" value="Chromosome 12"/>
</dbReference>
<evidence type="ECO:0000259" key="9">
    <source>
        <dbReference type="PROSITE" id="PS51294"/>
    </source>
</evidence>
<dbReference type="InterPro" id="IPR001005">
    <property type="entry name" value="SANT/Myb"/>
</dbReference>
<comment type="subcellular location">
    <subcellularLocation>
        <location evidence="1">Nucleus</location>
    </subcellularLocation>
</comment>
<feature type="compositionally biased region" description="Low complexity" evidence="7">
    <location>
        <begin position="402"/>
        <end position="424"/>
    </location>
</feature>
<dbReference type="PANTHER" id="PTHR45614">
    <property type="entry name" value="MYB PROTEIN-RELATED"/>
    <property type="match status" value="1"/>
</dbReference>
<name>A0A8T1YQX9_ARASU</name>
<dbReference type="FunFam" id="1.10.10.60:FF:000010">
    <property type="entry name" value="Transcriptional activator Myb isoform A"/>
    <property type="match status" value="1"/>
</dbReference>
<dbReference type="EMBL" id="JAEFBJ010000012">
    <property type="protein sequence ID" value="KAG7548663.1"/>
    <property type="molecule type" value="Genomic_DNA"/>
</dbReference>
<dbReference type="PROSITE" id="PS51294">
    <property type="entry name" value="HTH_MYB"/>
    <property type="match status" value="2"/>
</dbReference>
<dbReference type="AlphaFoldDB" id="A0A8T1YQX9"/>
<keyword evidence="3" id="KW-0805">Transcription regulation</keyword>
<keyword evidence="10" id="KW-0371">Homeobox</keyword>
<evidence type="ECO:0000256" key="5">
    <source>
        <dbReference type="ARBA" id="ARBA00023163"/>
    </source>
</evidence>
<keyword evidence="6" id="KW-0539">Nucleus</keyword>
<feature type="domain" description="HTH myb-type" evidence="9">
    <location>
        <begin position="556"/>
        <end position="606"/>
    </location>
</feature>
<dbReference type="SMART" id="SM00717">
    <property type="entry name" value="SANT"/>
    <property type="match status" value="2"/>
</dbReference>
<gene>
    <name evidence="10" type="ORF">ISN44_As12g038360</name>
</gene>
<dbReference type="GO" id="GO:0000981">
    <property type="term" value="F:DNA-binding transcription factor activity, RNA polymerase II-specific"/>
    <property type="evidence" value="ECO:0007669"/>
    <property type="project" value="TreeGrafter"/>
</dbReference>
<evidence type="ECO:0000256" key="4">
    <source>
        <dbReference type="ARBA" id="ARBA00023125"/>
    </source>
</evidence>
<dbReference type="InterPro" id="IPR017930">
    <property type="entry name" value="Myb_dom"/>
</dbReference>
<keyword evidence="11" id="KW-1185">Reference proteome</keyword>
<dbReference type="CDD" id="cd00167">
    <property type="entry name" value="SANT"/>
    <property type="match status" value="1"/>
</dbReference>
<reference evidence="10 11" key="1">
    <citation type="submission" date="2020-12" db="EMBL/GenBank/DDBJ databases">
        <title>Concerted genomic and epigenomic changes stabilize Arabidopsis allopolyploids.</title>
        <authorList>
            <person name="Chen Z."/>
        </authorList>
    </citation>
    <scope>NUCLEOTIDE SEQUENCE [LARGE SCALE GENOMIC DNA]</scope>
    <source>
        <strain evidence="10">As9502</strain>
        <tissue evidence="10">Leaf</tissue>
    </source>
</reference>
<proteinExistence type="predicted"/>
<protein>
    <submittedName>
        <fullName evidence="10">Homeobox-like domain superfamily</fullName>
    </submittedName>
</protein>
<evidence type="ECO:0000256" key="1">
    <source>
        <dbReference type="ARBA" id="ARBA00004123"/>
    </source>
</evidence>
<dbReference type="GO" id="GO:0005634">
    <property type="term" value="C:nucleus"/>
    <property type="evidence" value="ECO:0007669"/>
    <property type="project" value="UniProtKB-SubCell"/>
</dbReference>
<feature type="region of interest" description="Disordered" evidence="7">
    <location>
        <begin position="1"/>
        <end position="63"/>
    </location>
</feature>
<accession>A0A8T1YQX9</accession>
<dbReference type="InterPro" id="IPR004252">
    <property type="entry name" value="Probable_transposase_24"/>
</dbReference>
<evidence type="ECO:0000256" key="7">
    <source>
        <dbReference type="SAM" id="MobiDB-lite"/>
    </source>
</evidence>
<evidence type="ECO:0000256" key="6">
    <source>
        <dbReference type="ARBA" id="ARBA00023242"/>
    </source>
</evidence>
<dbReference type="Pfam" id="PF03004">
    <property type="entry name" value="Transposase_24"/>
    <property type="match status" value="1"/>
</dbReference>
<dbReference type="PROSITE" id="PS50090">
    <property type="entry name" value="MYB_LIKE"/>
    <property type="match status" value="2"/>
</dbReference>
<dbReference type="InterPro" id="IPR050560">
    <property type="entry name" value="MYB_TF"/>
</dbReference>
<keyword evidence="4 10" id="KW-0238">DNA-binding</keyword>
<evidence type="ECO:0000313" key="11">
    <source>
        <dbReference type="Proteomes" id="UP000694251"/>
    </source>
</evidence>
<keyword evidence="5" id="KW-0804">Transcription</keyword>
<comment type="caution">
    <text evidence="10">The sequence shown here is derived from an EMBL/GenBank/DDBJ whole genome shotgun (WGS) entry which is preliminary data.</text>
</comment>